<organism evidence="5 6">
    <name type="scientific">Genlisea aurea</name>
    <dbReference type="NCBI Taxonomy" id="192259"/>
    <lineage>
        <taxon>Eukaryota</taxon>
        <taxon>Viridiplantae</taxon>
        <taxon>Streptophyta</taxon>
        <taxon>Embryophyta</taxon>
        <taxon>Tracheophyta</taxon>
        <taxon>Spermatophyta</taxon>
        <taxon>Magnoliopsida</taxon>
        <taxon>eudicotyledons</taxon>
        <taxon>Gunneridae</taxon>
        <taxon>Pentapetalae</taxon>
        <taxon>asterids</taxon>
        <taxon>lamiids</taxon>
        <taxon>Lamiales</taxon>
        <taxon>Lentibulariaceae</taxon>
        <taxon>Genlisea</taxon>
    </lineage>
</organism>
<dbReference type="Pfam" id="PF01179">
    <property type="entry name" value="Cu_amine_oxid"/>
    <property type="match status" value="1"/>
</dbReference>
<dbReference type="InterPro" id="IPR049948">
    <property type="entry name" value="Cu_Am_ox_TPQ-bd"/>
</dbReference>
<dbReference type="EC" id="1.4.3.-" evidence="3"/>
<sequence length="402" mass="45561">LIRWEEWSFHISFDMRAGVIISLASIFDHEKNESRSVLYRGFVSELFVPYMDLTEEWYYRTFFDAGENGFGLCASPLVPGKDCPEKSVFIDGYYVSGDGSGVKIPNAVCVFERRDSGDLLWRHTEVLLQPPVVVVKPEVSLVVRMVSTVGNYDYVVDWEFRRTGAIKVTVGLTGLLEVRGTQYRHRDEVQEEEIYGTLLTENTIGTNHDHFLIFHLDLDVDGRNNSFLKSTLETAVVEETSSRRRRSYWRVRSETAKTESDARISLNGGPASEYSVVNGNERSGVGNPMGYKLVHGGGIGPLLWEGDYPQIRGGFSKYNVWVTPYDGSEKWAAGLYADQSRGDDGLAPWSSRDRGIENEDIVMWYSMGIHHAPCQEDFPIMAAVTKSFELRPNNFFRRNPSL</sequence>
<proteinExistence type="inferred from homology"/>
<dbReference type="InterPro" id="IPR015798">
    <property type="entry name" value="Cu_amine_oxidase_C"/>
</dbReference>
<dbReference type="Proteomes" id="UP000015453">
    <property type="component" value="Unassembled WGS sequence"/>
</dbReference>
<feature type="non-terminal residue" evidence="5">
    <location>
        <position position="1"/>
    </location>
</feature>
<dbReference type="InterPro" id="IPR036460">
    <property type="entry name" value="Cu_amine_oxidase_C_sf"/>
</dbReference>
<keyword evidence="6" id="KW-1185">Reference proteome</keyword>
<evidence type="ECO:0000256" key="3">
    <source>
        <dbReference type="RuleBase" id="RU000672"/>
    </source>
</evidence>
<comment type="cofactor">
    <cofactor evidence="3">
        <name>Cu cation</name>
        <dbReference type="ChEBI" id="CHEBI:23378"/>
    </cofactor>
    <text evidence="3">Contains 1 topaquinone per subunit.</text>
</comment>
<dbReference type="GO" id="GO:0048038">
    <property type="term" value="F:quinone binding"/>
    <property type="evidence" value="ECO:0007669"/>
    <property type="project" value="InterPro"/>
</dbReference>
<dbReference type="InterPro" id="IPR000269">
    <property type="entry name" value="Cu_amine_oxidase"/>
</dbReference>
<reference evidence="5 6" key="1">
    <citation type="journal article" date="2013" name="BMC Genomics">
        <title>The miniature genome of a carnivorous plant Genlisea aurea contains a low number of genes and short non-coding sequences.</title>
        <authorList>
            <person name="Leushkin E.V."/>
            <person name="Sutormin R.A."/>
            <person name="Nabieva E.R."/>
            <person name="Penin A.A."/>
            <person name="Kondrashov A.S."/>
            <person name="Logacheva M.D."/>
        </authorList>
    </citation>
    <scope>NUCLEOTIDE SEQUENCE [LARGE SCALE GENOMIC DNA]</scope>
</reference>
<dbReference type="GO" id="GO:0008131">
    <property type="term" value="F:primary methylamine oxidase activity"/>
    <property type="evidence" value="ECO:0007669"/>
    <property type="project" value="InterPro"/>
</dbReference>
<dbReference type="GO" id="GO:0009308">
    <property type="term" value="P:amine metabolic process"/>
    <property type="evidence" value="ECO:0007669"/>
    <property type="project" value="UniProtKB-UniRule"/>
</dbReference>
<keyword evidence="3" id="KW-0560">Oxidoreductase</keyword>
<protein>
    <recommendedName>
        <fullName evidence="3">Amine oxidase</fullName>
        <ecNumber evidence="3">1.4.3.-</ecNumber>
    </recommendedName>
</protein>
<dbReference type="PROSITE" id="PS01164">
    <property type="entry name" value="COPPER_AMINE_OXID_1"/>
    <property type="match status" value="1"/>
</dbReference>
<comment type="caution">
    <text evidence="5">The sequence shown here is derived from an EMBL/GenBank/DDBJ whole genome shotgun (WGS) entry which is preliminary data.</text>
</comment>
<evidence type="ECO:0000313" key="5">
    <source>
        <dbReference type="EMBL" id="EPS62725.1"/>
    </source>
</evidence>
<dbReference type="SUPFAM" id="SSF49998">
    <property type="entry name" value="Amine oxidase catalytic domain"/>
    <property type="match status" value="1"/>
</dbReference>
<feature type="active site" description="Proton acceptor" evidence="1">
    <location>
        <position position="64"/>
    </location>
</feature>
<keyword evidence="3" id="KW-0479">Metal-binding</keyword>
<dbReference type="PANTHER" id="PTHR10638">
    <property type="entry name" value="COPPER AMINE OXIDASE"/>
    <property type="match status" value="1"/>
</dbReference>
<evidence type="ECO:0000259" key="4">
    <source>
        <dbReference type="Pfam" id="PF01179"/>
    </source>
</evidence>
<evidence type="ECO:0000256" key="2">
    <source>
        <dbReference type="PIRSR" id="PIRSR600269-51"/>
    </source>
</evidence>
<evidence type="ECO:0000313" key="6">
    <source>
        <dbReference type="Proteomes" id="UP000015453"/>
    </source>
</evidence>
<evidence type="ECO:0000256" key="1">
    <source>
        <dbReference type="PIRSR" id="PIRSR600269-50"/>
    </source>
</evidence>
<dbReference type="Gene3D" id="2.70.98.20">
    <property type="entry name" value="Copper amine oxidase, catalytic domain"/>
    <property type="match status" value="1"/>
</dbReference>
<dbReference type="OrthoDB" id="5379943at2759"/>
<dbReference type="PANTHER" id="PTHR10638:SF71">
    <property type="entry name" value="AMINE OXIDASE"/>
    <property type="match status" value="1"/>
</dbReference>
<feature type="domain" description="Copper amine oxidase catalytic" evidence="4">
    <location>
        <begin position="2"/>
        <end position="402"/>
    </location>
</feature>
<dbReference type="EMBL" id="AUSU01005950">
    <property type="protein sequence ID" value="EPS62725.1"/>
    <property type="molecule type" value="Genomic_DNA"/>
</dbReference>
<gene>
    <name evidence="5" type="ORF">M569_12064</name>
</gene>
<name>S8C7G5_9LAMI</name>
<keyword evidence="3" id="KW-0186">Copper</keyword>
<comment type="similarity">
    <text evidence="3">Belongs to the copper/topaquinone oxidase family.</text>
</comment>
<dbReference type="AlphaFoldDB" id="S8C7G5"/>
<comment type="PTM">
    <text evidence="2 3">Topaquinone (TPQ) is generated by copper-dependent autoxidation of a specific tyrosyl residue.</text>
</comment>
<accession>S8C7G5</accession>
<feature type="active site" description="Schiff-base intermediate with substrate; via topaquinone" evidence="1">
    <location>
        <position position="152"/>
    </location>
</feature>
<feature type="modified residue" description="2',4',5'-topaquinone" evidence="2">
    <location>
        <position position="152"/>
    </location>
</feature>
<dbReference type="GO" id="GO:0005507">
    <property type="term" value="F:copper ion binding"/>
    <property type="evidence" value="ECO:0007669"/>
    <property type="project" value="InterPro"/>
</dbReference>
<keyword evidence="1 3" id="KW-0801">TPQ</keyword>
<feature type="non-terminal residue" evidence="5">
    <location>
        <position position="402"/>
    </location>
</feature>